<dbReference type="Pfam" id="PF00198">
    <property type="entry name" value="2-oxoacid_dh"/>
    <property type="match status" value="1"/>
</dbReference>
<dbReference type="GO" id="GO:0004149">
    <property type="term" value="F:dihydrolipoyllysine-residue succinyltransferase activity"/>
    <property type="evidence" value="ECO:0007669"/>
    <property type="project" value="UniProtKB-UniRule"/>
</dbReference>
<evidence type="ECO:0000256" key="1">
    <source>
        <dbReference type="ARBA" id="ARBA00004052"/>
    </source>
</evidence>
<dbReference type="SUPFAM" id="SSF47005">
    <property type="entry name" value="Peripheral subunit-binding domain of 2-oxo acid dehydrogenase complex"/>
    <property type="match status" value="1"/>
</dbReference>
<dbReference type="PROSITE" id="PS51826">
    <property type="entry name" value="PSBD"/>
    <property type="match status" value="1"/>
</dbReference>
<evidence type="ECO:0000256" key="4">
    <source>
        <dbReference type="ARBA" id="ARBA00012945"/>
    </source>
</evidence>
<dbReference type="InterPro" id="IPR000089">
    <property type="entry name" value="Biotin_lipoyl"/>
</dbReference>
<comment type="similarity">
    <text evidence="3 11">Belongs to the 2-oxoacid dehydrogenase family.</text>
</comment>
<keyword evidence="8 11" id="KW-0450">Lipoyl</keyword>
<evidence type="ECO:0000256" key="8">
    <source>
        <dbReference type="ARBA" id="ARBA00022823"/>
    </source>
</evidence>
<evidence type="ECO:0000256" key="9">
    <source>
        <dbReference type="ARBA" id="ARBA00023315"/>
    </source>
</evidence>
<dbReference type="GO" id="GO:0006099">
    <property type="term" value="P:tricarboxylic acid cycle"/>
    <property type="evidence" value="ECO:0007669"/>
    <property type="project" value="UniProtKB-UniRule"/>
</dbReference>
<evidence type="ECO:0000256" key="3">
    <source>
        <dbReference type="ARBA" id="ARBA00007317"/>
    </source>
</evidence>
<dbReference type="InterPro" id="IPR036625">
    <property type="entry name" value="E3-bd_dom_sf"/>
</dbReference>
<proteinExistence type="inferred from homology"/>
<feature type="domain" description="Peripheral subunit-binding (PSBD)" evidence="14">
    <location>
        <begin position="106"/>
        <end position="143"/>
    </location>
</feature>
<comment type="function">
    <text evidence="1 11">E2 component of the 2-oxoglutarate dehydrogenase (OGDH) complex which catalyzes the second step in the conversion of 2-oxoglutarate to succinyl-CoA and CO(2).</text>
</comment>
<evidence type="ECO:0000313" key="15">
    <source>
        <dbReference type="EMBL" id="CAA6811551.1"/>
    </source>
</evidence>
<dbReference type="UniPathway" id="UPA00868">
    <property type="reaction ID" value="UER00840"/>
</dbReference>
<dbReference type="InterPro" id="IPR050537">
    <property type="entry name" value="2-oxoacid_dehydrogenase"/>
</dbReference>
<feature type="domain" description="Lipoyl-binding" evidence="13">
    <location>
        <begin position="2"/>
        <end position="77"/>
    </location>
</feature>
<dbReference type="GO" id="GO:0045252">
    <property type="term" value="C:oxoglutarate dehydrogenase complex"/>
    <property type="evidence" value="ECO:0007669"/>
    <property type="project" value="UniProtKB-UniRule"/>
</dbReference>
<keyword evidence="9 11" id="KW-0012">Acyltransferase</keyword>
<dbReference type="FunFam" id="3.30.559.10:FF:000007">
    <property type="entry name" value="Dihydrolipoamide acetyltransferase component of pyruvate dehydrogenase complex"/>
    <property type="match status" value="1"/>
</dbReference>
<dbReference type="AlphaFoldDB" id="A0A6S6SWV2"/>
<dbReference type="Pfam" id="PF02817">
    <property type="entry name" value="E3_binding"/>
    <property type="match status" value="1"/>
</dbReference>
<dbReference type="SUPFAM" id="SSF51230">
    <property type="entry name" value="Single hybrid motif"/>
    <property type="match status" value="1"/>
</dbReference>
<comment type="catalytic activity">
    <reaction evidence="10 11">
        <text>N(6)-[(R)-dihydrolipoyl]-L-lysyl-[protein] + succinyl-CoA = N(6)-[(R)-S(8)-succinyldihydrolipoyl]-L-lysyl-[protein] + CoA</text>
        <dbReference type="Rhea" id="RHEA:15213"/>
        <dbReference type="Rhea" id="RHEA-COMP:10475"/>
        <dbReference type="Rhea" id="RHEA-COMP:20092"/>
        <dbReference type="ChEBI" id="CHEBI:57287"/>
        <dbReference type="ChEBI" id="CHEBI:57292"/>
        <dbReference type="ChEBI" id="CHEBI:83100"/>
        <dbReference type="ChEBI" id="CHEBI:83120"/>
        <dbReference type="EC" id="2.3.1.61"/>
    </reaction>
</comment>
<dbReference type="PROSITE" id="PS50968">
    <property type="entry name" value="BIOTINYL_LIPOYL"/>
    <property type="match status" value="1"/>
</dbReference>
<comment type="cofactor">
    <cofactor evidence="11">
        <name>(R)-lipoate</name>
        <dbReference type="ChEBI" id="CHEBI:83088"/>
    </cofactor>
    <text evidence="11">Binds 1 lipoyl cofactor covalently.</text>
</comment>
<evidence type="ECO:0000256" key="5">
    <source>
        <dbReference type="ARBA" id="ARBA00019511"/>
    </source>
</evidence>
<gene>
    <name evidence="15" type="ORF">HELGO_WM14261</name>
</gene>
<dbReference type="PANTHER" id="PTHR43416">
    <property type="entry name" value="DIHYDROLIPOYLLYSINE-RESIDUE SUCCINYLTRANSFERASE COMPONENT OF 2-OXOGLUTARATE DEHYDROGENASE COMPLEX, MITOCHONDRIAL-RELATED"/>
    <property type="match status" value="1"/>
</dbReference>
<dbReference type="InterPro" id="IPR003016">
    <property type="entry name" value="2-oxoA_DH_lipoyl-BS"/>
</dbReference>
<dbReference type="GO" id="GO:0033512">
    <property type="term" value="P:L-lysine catabolic process to acetyl-CoA via saccharopine"/>
    <property type="evidence" value="ECO:0007669"/>
    <property type="project" value="UniProtKB-UniRule"/>
</dbReference>
<evidence type="ECO:0000256" key="7">
    <source>
        <dbReference type="ARBA" id="ARBA00022679"/>
    </source>
</evidence>
<dbReference type="PROSITE" id="PS00189">
    <property type="entry name" value="LIPOYL"/>
    <property type="match status" value="1"/>
</dbReference>
<dbReference type="EC" id="2.3.1.61" evidence="4 11"/>
<reference evidence="15" key="1">
    <citation type="submission" date="2020-01" db="EMBL/GenBank/DDBJ databases">
        <authorList>
            <person name="Meier V. D."/>
            <person name="Meier V D."/>
        </authorList>
    </citation>
    <scope>NUCLEOTIDE SEQUENCE</scope>
    <source>
        <strain evidence="15">HLG_WM_MAG_07</strain>
    </source>
</reference>
<keyword evidence="7 11" id="KW-0808">Transferase</keyword>
<dbReference type="GO" id="GO:0005829">
    <property type="term" value="C:cytosol"/>
    <property type="evidence" value="ECO:0007669"/>
    <property type="project" value="TreeGrafter"/>
</dbReference>
<accession>A0A6S6SWV2</accession>
<dbReference type="NCBIfam" id="TIGR01347">
    <property type="entry name" value="sucB"/>
    <property type="match status" value="1"/>
</dbReference>
<comment type="pathway">
    <text evidence="2 11">Amino-acid degradation; L-lysine degradation via saccharopine pathway; glutaryl-CoA from L-lysine: step 6/6.</text>
</comment>
<dbReference type="EMBL" id="CACVAY010000050">
    <property type="protein sequence ID" value="CAA6811551.1"/>
    <property type="molecule type" value="Genomic_DNA"/>
</dbReference>
<dbReference type="Gene3D" id="3.30.559.10">
    <property type="entry name" value="Chloramphenicol acetyltransferase-like domain"/>
    <property type="match status" value="1"/>
</dbReference>
<dbReference type="InterPro" id="IPR006255">
    <property type="entry name" value="SucB"/>
</dbReference>
<evidence type="ECO:0000259" key="13">
    <source>
        <dbReference type="PROSITE" id="PS50968"/>
    </source>
</evidence>
<dbReference type="Gene3D" id="2.40.50.100">
    <property type="match status" value="1"/>
</dbReference>
<sequence>MSVEVKTPALPESVADALIVNWFKKPGDSITLDEPLLELETDKVVLEVPAPETGVLESIVEEVGATVLGDQLLAYIKVGAVAEEPAEEEQTVASSEPAEEATGDAQTSPAVRKALRENDLSADEVAGSGKKGRILKEDVAGAAQAKAAPAKAAEPASIAVNAQGRVEERVPMTRLRKTIAKRLLDATASTAMLTTFNEVNMQPLMEMRSQYKDLFEKTHDARLGFMSLFVKAATIALERFPDVNASIDGDDIVYHGYSDIGIAVSSPRGLVVPILRNTENMSLADVESGIAAYAVKARDGKLGMDEMQGGTFTITNGGVFGSLLSTPILNPPQSAILGMHGINKRVMVENDEMVIRPMMYLALSYDHRIIDGQSAVLFLKTIKELVEDPNRILLGV</sequence>
<feature type="region of interest" description="Disordered" evidence="12">
    <location>
        <begin position="86"/>
        <end position="128"/>
    </location>
</feature>
<dbReference type="InterPro" id="IPR023213">
    <property type="entry name" value="CAT-like_dom_sf"/>
</dbReference>
<dbReference type="PANTHER" id="PTHR43416:SF5">
    <property type="entry name" value="DIHYDROLIPOYLLYSINE-RESIDUE SUCCINYLTRANSFERASE COMPONENT OF 2-OXOGLUTARATE DEHYDROGENASE COMPLEX, MITOCHONDRIAL"/>
    <property type="match status" value="1"/>
</dbReference>
<dbReference type="InterPro" id="IPR004167">
    <property type="entry name" value="PSBD"/>
</dbReference>
<organism evidence="15">
    <name type="scientific">uncultured Thiotrichaceae bacterium</name>
    <dbReference type="NCBI Taxonomy" id="298394"/>
    <lineage>
        <taxon>Bacteria</taxon>
        <taxon>Pseudomonadati</taxon>
        <taxon>Pseudomonadota</taxon>
        <taxon>Gammaproteobacteria</taxon>
        <taxon>Thiotrichales</taxon>
        <taxon>Thiotrichaceae</taxon>
        <taxon>environmental samples</taxon>
    </lineage>
</organism>
<dbReference type="Gene3D" id="4.10.320.10">
    <property type="entry name" value="E3-binding domain"/>
    <property type="match status" value="1"/>
</dbReference>
<evidence type="ECO:0000256" key="12">
    <source>
        <dbReference type="SAM" id="MobiDB-lite"/>
    </source>
</evidence>
<dbReference type="NCBIfam" id="NF004309">
    <property type="entry name" value="PRK05704.1"/>
    <property type="match status" value="1"/>
</dbReference>
<evidence type="ECO:0000256" key="2">
    <source>
        <dbReference type="ARBA" id="ARBA00005145"/>
    </source>
</evidence>
<evidence type="ECO:0000256" key="11">
    <source>
        <dbReference type="RuleBase" id="RU361138"/>
    </source>
</evidence>
<keyword evidence="6 11" id="KW-0816">Tricarboxylic acid cycle</keyword>
<dbReference type="SUPFAM" id="SSF52777">
    <property type="entry name" value="CoA-dependent acyltransferases"/>
    <property type="match status" value="1"/>
</dbReference>
<evidence type="ECO:0000256" key="10">
    <source>
        <dbReference type="ARBA" id="ARBA00052761"/>
    </source>
</evidence>
<dbReference type="InterPro" id="IPR011053">
    <property type="entry name" value="Single_hybrid_motif"/>
</dbReference>
<evidence type="ECO:0000259" key="14">
    <source>
        <dbReference type="PROSITE" id="PS51826"/>
    </source>
</evidence>
<name>A0A6S6SWV2_9GAMM</name>
<dbReference type="InterPro" id="IPR001078">
    <property type="entry name" value="2-oxoacid_DH_actylTfrase"/>
</dbReference>
<evidence type="ECO:0000256" key="6">
    <source>
        <dbReference type="ARBA" id="ARBA00022532"/>
    </source>
</evidence>
<dbReference type="CDD" id="cd06849">
    <property type="entry name" value="lipoyl_domain"/>
    <property type="match status" value="1"/>
</dbReference>
<protein>
    <recommendedName>
        <fullName evidence="5 11">Dihydrolipoyllysine-residue succinyltransferase component of 2-oxoglutarate dehydrogenase complex</fullName>
        <ecNumber evidence="4 11">2.3.1.61</ecNumber>
    </recommendedName>
    <alternativeName>
        <fullName evidence="11">2-oxoglutarate dehydrogenase complex component E2</fullName>
    </alternativeName>
</protein>
<dbReference type="Pfam" id="PF00364">
    <property type="entry name" value="Biotin_lipoyl"/>
    <property type="match status" value="1"/>
</dbReference>